<accession>A0A1Y2J499</accession>
<feature type="domain" description="BTB" evidence="1">
    <location>
        <begin position="56"/>
        <end position="127"/>
    </location>
</feature>
<name>A0A1Y2J499_TRAC3</name>
<proteinExistence type="predicted"/>
<evidence type="ECO:0000313" key="2">
    <source>
        <dbReference type="EMBL" id="OSD08239.1"/>
    </source>
</evidence>
<keyword evidence="3" id="KW-1185">Reference proteome</keyword>
<dbReference type="InterPro" id="IPR011333">
    <property type="entry name" value="SKP1/BTB/POZ_sf"/>
</dbReference>
<evidence type="ECO:0000313" key="3">
    <source>
        <dbReference type="Proteomes" id="UP000193067"/>
    </source>
</evidence>
<dbReference type="EMBL" id="KZ084086">
    <property type="protein sequence ID" value="OSD08239.1"/>
    <property type="molecule type" value="Genomic_DNA"/>
</dbReference>
<evidence type="ECO:0000259" key="1">
    <source>
        <dbReference type="PROSITE" id="PS50097"/>
    </source>
</evidence>
<reference evidence="2 3" key="1">
    <citation type="journal article" date="2015" name="Biotechnol. Biofuels">
        <title>Enhanced degradation of softwood versus hardwood by the white-rot fungus Pycnoporus coccineus.</title>
        <authorList>
            <person name="Couturier M."/>
            <person name="Navarro D."/>
            <person name="Chevret D."/>
            <person name="Henrissat B."/>
            <person name="Piumi F."/>
            <person name="Ruiz-Duenas F.J."/>
            <person name="Martinez A.T."/>
            <person name="Grigoriev I.V."/>
            <person name="Riley R."/>
            <person name="Lipzen A."/>
            <person name="Berrin J.G."/>
            <person name="Master E.R."/>
            <person name="Rosso M.N."/>
        </authorList>
    </citation>
    <scope>NUCLEOTIDE SEQUENCE [LARGE SCALE GENOMIC DNA]</scope>
    <source>
        <strain evidence="2 3">BRFM310</strain>
    </source>
</reference>
<dbReference type="AlphaFoldDB" id="A0A1Y2J499"/>
<dbReference type="Proteomes" id="UP000193067">
    <property type="component" value="Unassembled WGS sequence"/>
</dbReference>
<dbReference type="InterPro" id="IPR000210">
    <property type="entry name" value="BTB/POZ_dom"/>
</dbReference>
<dbReference type="PROSITE" id="PS50097">
    <property type="entry name" value="BTB"/>
    <property type="match status" value="1"/>
</dbReference>
<protein>
    <recommendedName>
        <fullName evidence="1">BTB domain-containing protein</fullName>
    </recommendedName>
</protein>
<sequence>MTSMIYSLLCRSLRHHLRPALAMAAITVTVSTTDTNGADTQSTYPTLRRHARYWLDDGSLIVRAQDDIYKVHRTLLDRHSKILASLRPSSNDTNNNQQIVDGLVVVHIPDELEVRSEDFEALLEHLYHDAPINDSSSFPKVASVLRASSKDQLDFPAIHTLARNRLEEMFPSGPEVSFTSEHAEEALTLAVKHDIPSIRKALYYSIATHSHDHDADSTDPSAPRRPKLSPDLSARCNALLEKLISHFTPILFTVATANHMACTDVLAEKWMPLVIQSALDDNGLCRPLETLERIIAIDWAAEGLCADCVRDKTEEWRGEQRDIWERMDEWLR</sequence>
<gene>
    <name evidence="2" type="ORF">PYCCODRAFT_1429301</name>
</gene>
<dbReference type="STRING" id="1353009.A0A1Y2J499"/>
<dbReference type="Gene3D" id="3.30.710.10">
    <property type="entry name" value="Potassium Channel Kv1.1, Chain A"/>
    <property type="match status" value="1"/>
</dbReference>
<organism evidence="2 3">
    <name type="scientific">Trametes coccinea (strain BRFM310)</name>
    <name type="common">Pycnoporus coccineus</name>
    <dbReference type="NCBI Taxonomy" id="1353009"/>
    <lineage>
        <taxon>Eukaryota</taxon>
        <taxon>Fungi</taxon>
        <taxon>Dikarya</taxon>
        <taxon>Basidiomycota</taxon>
        <taxon>Agaricomycotina</taxon>
        <taxon>Agaricomycetes</taxon>
        <taxon>Polyporales</taxon>
        <taxon>Polyporaceae</taxon>
        <taxon>Trametes</taxon>
    </lineage>
</organism>
<dbReference type="OrthoDB" id="3249359at2759"/>